<feature type="domain" description="Carrier" evidence="5">
    <location>
        <begin position="980"/>
        <end position="1054"/>
    </location>
</feature>
<dbReference type="SMART" id="SM00823">
    <property type="entry name" value="PKS_PP"/>
    <property type="match status" value="1"/>
</dbReference>
<reference evidence="6" key="1">
    <citation type="journal article" date="2019" name="Microbiol. Resour. Announc.">
        <title>Draft Genomic Sequences of Streptomyces misionensis and Streptomyces albidoflavus, bacteria applied for phytopathogen biocontrol.</title>
        <authorList>
            <person name="Pylro V."/>
            <person name="Dias A."/>
            <person name="Andreote F."/>
            <person name="Varani A."/>
            <person name="Andreote C."/>
            <person name="Bernardo E."/>
            <person name="Martins T."/>
        </authorList>
    </citation>
    <scope>NUCLEOTIDE SEQUENCE [LARGE SCALE GENOMIC DNA]</scope>
    <source>
        <strain evidence="6">66</strain>
    </source>
</reference>
<dbReference type="InterPro" id="IPR010071">
    <property type="entry name" value="AA_adenyl_dom"/>
</dbReference>
<feature type="region of interest" description="Disordered" evidence="4">
    <location>
        <begin position="959"/>
        <end position="981"/>
    </location>
</feature>
<dbReference type="InterPro" id="IPR045851">
    <property type="entry name" value="AMP-bd_C_sf"/>
</dbReference>
<dbReference type="Gene3D" id="3.30.559.30">
    <property type="entry name" value="Nonribosomal peptide synthetase, condensation domain"/>
    <property type="match status" value="1"/>
</dbReference>
<dbReference type="PANTHER" id="PTHR45527:SF1">
    <property type="entry name" value="FATTY ACID SYNTHASE"/>
    <property type="match status" value="1"/>
</dbReference>
<dbReference type="Proteomes" id="UP000320481">
    <property type="component" value="Unassembled WGS sequence"/>
</dbReference>
<dbReference type="InterPro" id="IPR042099">
    <property type="entry name" value="ANL_N_sf"/>
</dbReference>
<dbReference type="SUPFAM" id="SSF47336">
    <property type="entry name" value="ACP-like"/>
    <property type="match status" value="1"/>
</dbReference>
<dbReference type="PROSITE" id="PS50075">
    <property type="entry name" value="CARRIER"/>
    <property type="match status" value="1"/>
</dbReference>
<dbReference type="GO" id="GO:0005737">
    <property type="term" value="C:cytoplasm"/>
    <property type="evidence" value="ECO:0007669"/>
    <property type="project" value="TreeGrafter"/>
</dbReference>
<accession>A0A5C6JUS0</accession>
<dbReference type="InterPro" id="IPR020806">
    <property type="entry name" value="PKS_PP-bd"/>
</dbReference>
<feature type="region of interest" description="Disordered" evidence="4">
    <location>
        <begin position="1"/>
        <end position="32"/>
    </location>
</feature>
<dbReference type="InterPro" id="IPR025110">
    <property type="entry name" value="AMP-bd_C"/>
</dbReference>
<dbReference type="InterPro" id="IPR036736">
    <property type="entry name" value="ACP-like_sf"/>
</dbReference>
<dbReference type="AlphaFoldDB" id="A0A5C6JUS0"/>
<dbReference type="GO" id="GO:0017000">
    <property type="term" value="P:antibiotic biosynthetic process"/>
    <property type="evidence" value="ECO:0007669"/>
    <property type="project" value="UniProtKB-ARBA"/>
</dbReference>
<evidence type="ECO:0000256" key="4">
    <source>
        <dbReference type="SAM" id="MobiDB-lite"/>
    </source>
</evidence>
<dbReference type="GO" id="GO:0043041">
    <property type="term" value="P:amino acid activation for nonribosomal peptide biosynthetic process"/>
    <property type="evidence" value="ECO:0007669"/>
    <property type="project" value="TreeGrafter"/>
</dbReference>
<dbReference type="RefSeq" id="WP_146465212.1">
    <property type="nucleotide sequence ID" value="NZ_VOGW01000069.1"/>
</dbReference>
<dbReference type="InterPro" id="IPR009081">
    <property type="entry name" value="PP-bd_ACP"/>
</dbReference>
<dbReference type="NCBIfam" id="TIGR01733">
    <property type="entry name" value="AA-adenyl-dom"/>
    <property type="match status" value="1"/>
</dbReference>
<dbReference type="InterPro" id="IPR000873">
    <property type="entry name" value="AMP-dep_synth/lig_dom"/>
</dbReference>
<dbReference type="GO" id="GO:0044550">
    <property type="term" value="P:secondary metabolite biosynthetic process"/>
    <property type="evidence" value="ECO:0007669"/>
    <property type="project" value="TreeGrafter"/>
</dbReference>
<sequence>MIDRSGGFVGPGPDDGAPDGGDPAVAARPAGADWPLAPNQVGVHLADALAERPGLHTVVAAYRLTGTFDGELLAERFRALVRRHPALSSRLVDDGPALGMARSDAVPEWREETLPPAAADDDGAARRLAECLRPIDTRHGPLMRGALLRHRDGGADLVLTASHLVVDDQAMETAVAEVLTGDTTRPPGDYPGWATAAAGAALRGAGRAAARRAELSALPLGTEPAWGCGDADAADADGGQLPFTVPDDVWRKLAGTARALGISRHSALTAAVGLVLARNGGTDASLVGSFVTRRPAAQRHTIGYFSNTVPVPVRLAEDGTVAGFLRTCHRQCLAAYRDADLPLFDVLPAGHQSPGAGPLTAAVAPLWTPPPLRLPGLTARPLPHPFAGAAKFPLLVYIDLAAEGAARGLLQFRHRWFSAGQAALFTRQLVAVLREFAERPDARLVSVSVLDEADRQRVLDAGLGARLTPEDLSVPALFTRRAGRSPDRIAVNDGRSALRYAEVDERSETVARALAEAGVRAGDRVGVRMERSCELIVALLGVLKTGAAYVPLDPSYPEARLALVIGDADVRVVVGDTDARPADLPEHIDWLPVRTRPRDPDRPLPAVDPDLPCYAIHTSGSTGRPKGVLVTHRNVTSLLNATREDFGLGPDDVWSLFHSFAFDFSAWEIWVCLLTGGRLVVVPRAVSRNPEEFHQLLEDEEVTVLSQTPTAFGLLLATDRLTRGKLSVRLVVFGGEPLDTRTLTPWFERYPGVRVENMYGITETTVHSTTHTVTAEDTRTGSRVVGRPLPGWEIYVLDPHGRPVAPGVAGELHVGGAGVALGYLDRPELTAERFTTDRHPRVPGGRLYRSGDQGRLLPGGVLEHLGRLDDQVKVRGFRIELGEVRDALLRDPSVTSAAVVVHGAGTAEARLDAYVVLADGGSTDGLLRRAAARLPEYMVPQSVTALTALPVTANGKLDRARLPAPEPDADAPAGPAGSPDASGDVLDRVVGVWREVLDVPVTPDDNFFDLGGTSLLALRLKTALRGAGLPELALKEVIRHATPAAMTELLRARTGARPGDAG</sequence>
<dbReference type="SUPFAM" id="SSF56801">
    <property type="entry name" value="Acetyl-CoA synthetase-like"/>
    <property type="match status" value="1"/>
</dbReference>
<feature type="compositionally biased region" description="Low complexity" evidence="4">
    <location>
        <begin position="970"/>
        <end position="981"/>
    </location>
</feature>
<evidence type="ECO:0000256" key="2">
    <source>
        <dbReference type="ARBA" id="ARBA00022450"/>
    </source>
</evidence>
<dbReference type="GO" id="GO:0003824">
    <property type="term" value="F:catalytic activity"/>
    <property type="evidence" value="ECO:0007669"/>
    <property type="project" value="InterPro"/>
</dbReference>
<evidence type="ECO:0000256" key="3">
    <source>
        <dbReference type="ARBA" id="ARBA00022553"/>
    </source>
</evidence>
<dbReference type="Gene3D" id="3.30.300.30">
    <property type="match status" value="1"/>
</dbReference>
<dbReference type="InterPro" id="IPR001242">
    <property type="entry name" value="Condensation_dom"/>
</dbReference>
<dbReference type="Gene3D" id="3.30.559.10">
    <property type="entry name" value="Chloramphenicol acetyltransferase-like domain"/>
    <property type="match status" value="1"/>
</dbReference>
<proteinExistence type="predicted"/>
<dbReference type="Pfam" id="PF00501">
    <property type="entry name" value="AMP-binding"/>
    <property type="match status" value="1"/>
</dbReference>
<dbReference type="InterPro" id="IPR023213">
    <property type="entry name" value="CAT-like_dom_sf"/>
</dbReference>
<evidence type="ECO:0000259" key="5">
    <source>
        <dbReference type="PROSITE" id="PS50075"/>
    </source>
</evidence>
<dbReference type="PANTHER" id="PTHR45527">
    <property type="entry name" value="NONRIBOSOMAL PEPTIDE SYNTHETASE"/>
    <property type="match status" value="1"/>
</dbReference>
<name>A0A5C6JUS0_9ACTN</name>
<dbReference type="SUPFAM" id="SSF52777">
    <property type="entry name" value="CoA-dependent acyltransferases"/>
    <property type="match status" value="2"/>
</dbReference>
<organism evidence="6 7">
    <name type="scientific">Streptomyces misionensis</name>
    <dbReference type="NCBI Taxonomy" id="67331"/>
    <lineage>
        <taxon>Bacteria</taxon>
        <taxon>Bacillati</taxon>
        <taxon>Actinomycetota</taxon>
        <taxon>Actinomycetes</taxon>
        <taxon>Kitasatosporales</taxon>
        <taxon>Streptomycetaceae</taxon>
        <taxon>Streptomyces</taxon>
    </lineage>
</organism>
<keyword evidence="7" id="KW-1185">Reference proteome</keyword>
<keyword evidence="3" id="KW-0597">Phosphoprotein</keyword>
<evidence type="ECO:0000313" key="6">
    <source>
        <dbReference type="EMBL" id="TWV49634.1"/>
    </source>
</evidence>
<gene>
    <name evidence="6" type="ORF">FRZ03_12500</name>
</gene>
<dbReference type="Pfam" id="PF00668">
    <property type="entry name" value="Condensation"/>
    <property type="match status" value="2"/>
</dbReference>
<dbReference type="Gene3D" id="1.10.1200.10">
    <property type="entry name" value="ACP-like"/>
    <property type="match status" value="1"/>
</dbReference>
<dbReference type="FunFam" id="3.40.50.12780:FF:000012">
    <property type="entry name" value="Non-ribosomal peptide synthetase"/>
    <property type="match status" value="1"/>
</dbReference>
<dbReference type="FunFam" id="3.40.50.980:FF:000002">
    <property type="entry name" value="Enterobactin synthetase component F"/>
    <property type="match status" value="1"/>
</dbReference>
<feature type="compositionally biased region" description="Low complexity" evidence="4">
    <location>
        <begin position="11"/>
        <end position="32"/>
    </location>
</feature>
<comment type="caution">
    <text evidence="6">The sequence shown here is derived from an EMBL/GenBank/DDBJ whole genome shotgun (WGS) entry which is preliminary data.</text>
</comment>
<dbReference type="GO" id="GO:0031177">
    <property type="term" value="F:phosphopantetheine binding"/>
    <property type="evidence" value="ECO:0007669"/>
    <property type="project" value="InterPro"/>
</dbReference>
<keyword evidence="2" id="KW-0596">Phosphopantetheine</keyword>
<evidence type="ECO:0000256" key="1">
    <source>
        <dbReference type="ARBA" id="ARBA00001957"/>
    </source>
</evidence>
<evidence type="ECO:0000313" key="7">
    <source>
        <dbReference type="Proteomes" id="UP000320481"/>
    </source>
</evidence>
<dbReference type="EMBL" id="VOGW01000069">
    <property type="protein sequence ID" value="TWV49634.1"/>
    <property type="molecule type" value="Genomic_DNA"/>
</dbReference>
<protein>
    <submittedName>
        <fullName evidence="6">Amino acid adenylation domain-containing protein</fullName>
    </submittedName>
</protein>
<comment type="cofactor">
    <cofactor evidence="1">
        <name>pantetheine 4'-phosphate</name>
        <dbReference type="ChEBI" id="CHEBI:47942"/>
    </cofactor>
</comment>
<dbReference type="Gene3D" id="3.40.50.12780">
    <property type="entry name" value="N-terminal domain of ligase-like"/>
    <property type="match status" value="1"/>
</dbReference>
<dbReference type="Pfam" id="PF00550">
    <property type="entry name" value="PP-binding"/>
    <property type="match status" value="1"/>
</dbReference>
<dbReference type="GO" id="GO:0008610">
    <property type="term" value="P:lipid biosynthetic process"/>
    <property type="evidence" value="ECO:0007669"/>
    <property type="project" value="UniProtKB-ARBA"/>
</dbReference>
<dbReference type="Pfam" id="PF13193">
    <property type="entry name" value="AMP-binding_C"/>
    <property type="match status" value="1"/>
</dbReference>